<dbReference type="GO" id="GO:0015891">
    <property type="term" value="P:siderophore transport"/>
    <property type="evidence" value="ECO:0007669"/>
    <property type="project" value="InterPro"/>
</dbReference>
<evidence type="ECO:0000256" key="10">
    <source>
        <dbReference type="PROSITE-ProRule" id="PRU01360"/>
    </source>
</evidence>
<dbReference type="KEGG" id="uru:DSM104443_02145"/>
<keyword evidence="3 10" id="KW-0813">Transport</keyword>
<dbReference type="Gene3D" id="2.170.130.10">
    <property type="entry name" value="TonB-dependent receptor, plug domain"/>
    <property type="match status" value="1"/>
</dbReference>
<dbReference type="Pfam" id="PF00593">
    <property type="entry name" value="TonB_dep_Rec_b-barrel"/>
    <property type="match status" value="1"/>
</dbReference>
<evidence type="ECO:0000259" key="12">
    <source>
        <dbReference type="Pfam" id="PF00593"/>
    </source>
</evidence>
<dbReference type="InterPro" id="IPR010105">
    <property type="entry name" value="TonB_sidphr_rcpt"/>
</dbReference>
<dbReference type="PROSITE" id="PS51257">
    <property type="entry name" value="PROKAR_LIPOPROTEIN"/>
    <property type="match status" value="1"/>
</dbReference>
<dbReference type="InterPro" id="IPR036942">
    <property type="entry name" value="Beta-barrel_TonB_sf"/>
</dbReference>
<dbReference type="NCBIfam" id="TIGR01783">
    <property type="entry name" value="TonB-siderophor"/>
    <property type="match status" value="1"/>
</dbReference>
<keyword evidence="8 14" id="KW-0675">Receptor</keyword>
<dbReference type="GO" id="GO:0009279">
    <property type="term" value="C:cell outer membrane"/>
    <property type="evidence" value="ECO:0007669"/>
    <property type="project" value="UniProtKB-SubCell"/>
</dbReference>
<proteinExistence type="inferred from homology"/>
<comment type="subcellular location">
    <subcellularLocation>
        <location evidence="1 10">Cell outer membrane</location>
        <topology evidence="1 10">Multi-pass membrane protein</topology>
    </subcellularLocation>
</comment>
<dbReference type="RefSeq" id="WP_171092099.1">
    <property type="nucleotide sequence ID" value="NZ_CP053069.1"/>
</dbReference>
<feature type="domain" description="TonB-dependent receptor-like beta-barrel" evidence="12">
    <location>
        <begin position="287"/>
        <end position="732"/>
    </location>
</feature>
<evidence type="ECO:0000313" key="15">
    <source>
        <dbReference type="Proteomes" id="UP000501534"/>
    </source>
</evidence>
<dbReference type="CDD" id="cd01347">
    <property type="entry name" value="ligand_gated_channel"/>
    <property type="match status" value="1"/>
</dbReference>
<dbReference type="InterPro" id="IPR012910">
    <property type="entry name" value="Plug_dom"/>
</dbReference>
<accession>A0A6M4GX44</accession>
<evidence type="ECO:0000256" key="1">
    <source>
        <dbReference type="ARBA" id="ARBA00004571"/>
    </source>
</evidence>
<feature type="domain" description="TonB-dependent receptor plug" evidence="13">
    <location>
        <begin position="89"/>
        <end position="188"/>
    </location>
</feature>
<evidence type="ECO:0000256" key="3">
    <source>
        <dbReference type="ARBA" id="ARBA00022448"/>
    </source>
</evidence>
<reference evidence="14 15" key="1">
    <citation type="submission" date="2020-04" db="EMBL/GenBank/DDBJ databases">
        <title>Usitatibacter rugosus gen. nov., sp. nov. and Usitatibacter palustris sp. nov., novel members of Usitatibacteraceae fam. nov. within the order Nitrosomonadales isolated from soil.</title>
        <authorList>
            <person name="Huber K.J."/>
            <person name="Neumann-Schaal M."/>
            <person name="Geppert A."/>
            <person name="Luckner M."/>
            <person name="Wanner G."/>
            <person name="Overmann J."/>
        </authorList>
    </citation>
    <scope>NUCLEOTIDE SEQUENCE [LARGE SCALE GENOMIC DNA]</scope>
    <source>
        <strain evidence="14 15">0125_3</strain>
    </source>
</reference>
<dbReference type="EMBL" id="CP053069">
    <property type="protein sequence ID" value="QJR11074.1"/>
    <property type="molecule type" value="Genomic_DNA"/>
</dbReference>
<keyword evidence="6 11" id="KW-0798">TonB box</keyword>
<evidence type="ECO:0000256" key="4">
    <source>
        <dbReference type="ARBA" id="ARBA00022452"/>
    </source>
</evidence>
<sequence>MAQRPSTTRSIPFQTRTLADVIRNQFAPAAFGLACALPLAVMAQTPPAEKKDDKDKKETQLPEVKVKSTVDPGFKVEVTTTATKTETPLRDIPQFINTVPEALIRSQNATSLSDALRNVPGVTYAAGEGGTQANQVFYLRGFPAGGDIFIDSVRDLGEYNRDLFATETVEVLKGPSALIFGRGATGGIINQTSKVPGVISRNEAAFTFGNFDRKRLTADFNVPVGEDNAARIVGLWEDSGSYRYPQDVKRYGLAPSVRFGIGHPLEITLSYYYLKTEDVTDYGQPSLTPAFTGNGMFEMPPVSPENYYGYAKHDYANHETNIFTARIDYRIDRNVSLRNVTRLAKYERQVEATISTLSGTDMNGAPVTPNTPMELLRVQRNHDSGRTRDNDDTAFINQTDISWKLQTGSVKHTILTGMELAREKLDRVGYVLDANPNQAGTQAPTSFTPFLNPDPNTELTYTKTPGVRALAEGTTAALYFQDQFEFSDQWKALLGVRYDHFKAEARTENIIAGTIATGPFDRTEKMWSGRGGIIWQPTTTQSYYVSIGNSYNPSGELAVYGQNGTNLNPTNENLDPEKNVGYEMGATWDFADGLQIRSAIFRNEKTNARRLDETGATVLTGKRRVDGIEIQFAGNILPNWEVYSGIAFMTGKIVSSNANQGKTPLGVADVAGNVWTTYKFAGGWEIGGGVRGTSGFWLNDANTGEVPAAAIVDLTAAYVKANYEVRLNVTNVADKTYYIGGYQNNPNRVIPGEPRTYAVTLRYSF</sequence>
<gene>
    <name evidence="14" type="primary">bfrD</name>
    <name evidence="14" type="ORF">DSM104443_02145</name>
</gene>
<dbReference type="Pfam" id="PF07715">
    <property type="entry name" value="Plug"/>
    <property type="match status" value="1"/>
</dbReference>
<dbReference type="PANTHER" id="PTHR32552">
    <property type="entry name" value="FERRICHROME IRON RECEPTOR-RELATED"/>
    <property type="match status" value="1"/>
</dbReference>
<keyword evidence="15" id="KW-1185">Reference proteome</keyword>
<evidence type="ECO:0000313" key="14">
    <source>
        <dbReference type="EMBL" id="QJR11074.1"/>
    </source>
</evidence>
<dbReference type="PROSITE" id="PS52016">
    <property type="entry name" value="TONB_DEPENDENT_REC_3"/>
    <property type="match status" value="1"/>
</dbReference>
<evidence type="ECO:0000256" key="11">
    <source>
        <dbReference type="RuleBase" id="RU003357"/>
    </source>
</evidence>
<name>A0A6M4GX44_9PROT</name>
<dbReference type="InterPro" id="IPR037066">
    <property type="entry name" value="Plug_dom_sf"/>
</dbReference>
<evidence type="ECO:0000256" key="6">
    <source>
        <dbReference type="ARBA" id="ARBA00023077"/>
    </source>
</evidence>
<evidence type="ECO:0000256" key="9">
    <source>
        <dbReference type="ARBA" id="ARBA00023237"/>
    </source>
</evidence>
<evidence type="ECO:0000256" key="5">
    <source>
        <dbReference type="ARBA" id="ARBA00022692"/>
    </source>
</evidence>
<keyword evidence="4 10" id="KW-1134">Transmembrane beta strand</keyword>
<dbReference type="SUPFAM" id="SSF56935">
    <property type="entry name" value="Porins"/>
    <property type="match status" value="1"/>
</dbReference>
<evidence type="ECO:0000256" key="2">
    <source>
        <dbReference type="ARBA" id="ARBA00009810"/>
    </source>
</evidence>
<evidence type="ECO:0000256" key="8">
    <source>
        <dbReference type="ARBA" id="ARBA00023170"/>
    </source>
</evidence>
<dbReference type="InterPro" id="IPR000531">
    <property type="entry name" value="Beta-barrel_TonB"/>
</dbReference>
<dbReference type="Proteomes" id="UP000501534">
    <property type="component" value="Chromosome"/>
</dbReference>
<dbReference type="GO" id="GO:0015344">
    <property type="term" value="F:siderophore uptake transmembrane transporter activity"/>
    <property type="evidence" value="ECO:0007669"/>
    <property type="project" value="TreeGrafter"/>
</dbReference>
<comment type="similarity">
    <text evidence="2 10 11">Belongs to the TonB-dependent receptor family.</text>
</comment>
<keyword evidence="5 10" id="KW-0812">Transmembrane</keyword>
<keyword evidence="9 10" id="KW-0998">Cell outer membrane</keyword>
<keyword evidence="7 10" id="KW-0472">Membrane</keyword>
<dbReference type="Gene3D" id="2.40.170.20">
    <property type="entry name" value="TonB-dependent receptor, beta-barrel domain"/>
    <property type="match status" value="1"/>
</dbReference>
<organism evidence="14 15">
    <name type="scientific">Usitatibacter rugosus</name>
    <dbReference type="NCBI Taxonomy" id="2732067"/>
    <lineage>
        <taxon>Bacteria</taxon>
        <taxon>Pseudomonadati</taxon>
        <taxon>Pseudomonadota</taxon>
        <taxon>Betaproteobacteria</taxon>
        <taxon>Nitrosomonadales</taxon>
        <taxon>Usitatibacteraceae</taxon>
        <taxon>Usitatibacter</taxon>
    </lineage>
</organism>
<evidence type="ECO:0000256" key="7">
    <source>
        <dbReference type="ARBA" id="ARBA00023136"/>
    </source>
</evidence>
<dbReference type="PANTHER" id="PTHR32552:SF83">
    <property type="entry name" value="BLR3904 PROTEIN"/>
    <property type="match status" value="1"/>
</dbReference>
<dbReference type="AlphaFoldDB" id="A0A6M4GX44"/>
<dbReference type="GO" id="GO:0038023">
    <property type="term" value="F:signaling receptor activity"/>
    <property type="evidence" value="ECO:0007669"/>
    <property type="project" value="InterPro"/>
</dbReference>
<evidence type="ECO:0000259" key="13">
    <source>
        <dbReference type="Pfam" id="PF07715"/>
    </source>
</evidence>
<dbReference type="InterPro" id="IPR039426">
    <property type="entry name" value="TonB-dep_rcpt-like"/>
</dbReference>
<protein>
    <submittedName>
        <fullName evidence="14">Putative TonB-dependent receptor BfrD</fullName>
    </submittedName>
</protein>